<dbReference type="Proteomes" id="UP000439903">
    <property type="component" value="Unassembled WGS sequence"/>
</dbReference>
<sequence>MFETKLIDRADNFRRRNKIPKFKVTGSNIQVTSSNDELEILNHDVNQNIEQDKENEHMYDLVSNKNYDKATIVNEYDDDNLEFFTSSYSNTFVNSDSNAIASGSNIISSYNNTSSYYHESASSSDDDKATKNVTLQTNKDILKSSLPIKKNVDIISNRTQQKCDTNFVRIEQNLENHVPSQIQRKDALFASNGTMKSSSPIKEIIDRVSNRTQQKNDANFKKNEGNPIPKWIST</sequence>
<evidence type="ECO:0000313" key="3">
    <source>
        <dbReference type="Proteomes" id="UP000439903"/>
    </source>
</evidence>
<proteinExistence type="predicted"/>
<dbReference type="AlphaFoldDB" id="A0A8H3WTY5"/>
<feature type="region of interest" description="Disordered" evidence="1">
    <location>
        <begin position="211"/>
        <end position="234"/>
    </location>
</feature>
<evidence type="ECO:0000313" key="2">
    <source>
        <dbReference type="EMBL" id="KAF0348527.1"/>
    </source>
</evidence>
<comment type="caution">
    <text evidence="2">The sequence shown here is derived from an EMBL/GenBank/DDBJ whole genome shotgun (WGS) entry which is preliminary data.</text>
</comment>
<accession>A0A8H3WTY5</accession>
<reference evidence="2 3" key="1">
    <citation type="journal article" date="2019" name="Environ. Microbiol.">
        <title>At the nexus of three kingdoms: the genome of the mycorrhizal fungus Gigaspora margarita provides insights into plant, endobacterial and fungal interactions.</title>
        <authorList>
            <person name="Venice F."/>
            <person name="Ghignone S."/>
            <person name="Salvioli di Fossalunga A."/>
            <person name="Amselem J."/>
            <person name="Novero M."/>
            <person name="Xianan X."/>
            <person name="Sedzielewska Toro K."/>
            <person name="Morin E."/>
            <person name="Lipzen A."/>
            <person name="Grigoriev I.V."/>
            <person name="Henrissat B."/>
            <person name="Martin F.M."/>
            <person name="Bonfante P."/>
        </authorList>
    </citation>
    <scope>NUCLEOTIDE SEQUENCE [LARGE SCALE GENOMIC DNA]</scope>
    <source>
        <strain evidence="2 3">BEG34</strain>
    </source>
</reference>
<evidence type="ECO:0000256" key="1">
    <source>
        <dbReference type="SAM" id="MobiDB-lite"/>
    </source>
</evidence>
<protein>
    <submittedName>
        <fullName evidence="2">Uncharacterized protein</fullName>
    </submittedName>
</protein>
<name>A0A8H3WTY5_GIGMA</name>
<gene>
    <name evidence="2" type="ORF">F8M41_015534</name>
</gene>
<organism evidence="2 3">
    <name type="scientific">Gigaspora margarita</name>
    <dbReference type="NCBI Taxonomy" id="4874"/>
    <lineage>
        <taxon>Eukaryota</taxon>
        <taxon>Fungi</taxon>
        <taxon>Fungi incertae sedis</taxon>
        <taxon>Mucoromycota</taxon>
        <taxon>Glomeromycotina</taxon>
        <taxon>Glomeromycetes</taxon>
        <taxon>Diversisporales</taxon>
        <taxon>Gigasporaceae</taxon>
        <taxon>Gigaspora</taxon>
    </lineage>
</organism>
<dbReference type="EMBL" id="WTPW01003269">
    <property type="protein sequence ID" value="KAF0348527.1"/>
    <property type="molecule type" value="Genomic_DNA"/>
</dbReference>
<keyword evidence="3" id="KW-1185">Reference proteome</keyword>